<evidence type="ECO:0000313" key="6">
    <source>
        <dbReference type="EMBL" id="EFG04519.2"/>
    </source>
</evidence>
<keyword evidence="7" id="KW-1185">Reference proteome</keyword>
<dbReference type="eggNOG" id="COG1846">
    <property type="taxonomic scope" value="Bacteria"/>
</dbReference>
<dbReference type="InterPro" id="IPR000835">
    <property type="entry name" value="HTH_MarR-typ"/>
</dbReference>
<name>D5SKS6_STRCL</name>
<dbReference type="Pfam" id="PF12802">
    <property type="entry name" value="MarR_2"/>
    <property type="match status" value="1"/>
</dbReference>
<dbReference type="AlphaFoldDB" id="D5SKS6"/>
<dbReference type="InterPro" id="IPR036390">
    <property type="entry name" value="WH_DNA-bd_sf"/>
</dbReference>
<dbReference type="PRINTS" id="PR00598">
    <property type="entry name" value="HTHMARR"/>
</dbReference>
<sequence>MTAADPLPRPGREQNERKDPDRKRAGQGGGAGPAAPDQFAGRLRAALHGILPLLRGGRRIHPDLTPSRLTALAELHTAERPLRISELAARTGIALSTASRMVDLLAASGWIDRHPDPADQRASLISLSEEGDTLLRTVRRETESALCHAILRLDPVRREQLRQALPVLEALARQARHPEPPR</sequence>
<dbReference type="GeneID" id="93734119"/>
<keyword evidence="6" id="KW-0614">Plasmid</keyword>
<dbReference type="SUPFAM" id="SSF46785">
    <property type="entry name" value="Winged helix' DNA-binding domain"/>
    <property type="match status" value="1"/>
</dbReference>
<feature type="domain" description="HTH marR-type" evidence="5">
    <location>
        <begin position="40"/>
        <end position="170"/>
    </location>
</feature>
<dbReference type="GO" id="GO:0003677">
    <property type="term" value="F:DNA binding"/>
    <property type="evidence" value="ECO:0007669"/>
    <property type="project" value="UniProtKB-KW"/>
</dbReference>
<dbReference type="GO" id="GO:0003700">
    <property type="term" value="F:DNA-binding transcription factor activity"/>
    <property type="evidence" value="ECO:0007669"/>
    <property type="project" value="InterPro"/>
</dbReference>
<organism evidence="6 7">
    <name type="scientific">Streptomyces clavuligerus</name>
    <dbReference type="NCBI Taxonomy" id="1901"/>
    <lineage>
        <taxon>Bacteria</taxon>
        <taxon>Bacillati</taxon>
        <taxon>Actinomycetota</taxon>
        <taxon>Actinomycetes</taxon>
        <taxon>Kitasatosporales</taxon>
        <taxon>Streptomycetaceae</taxon>
        <taxon>Streptomyces</taxon>
    </lineage>
</organism>
<dbReference type="Proteomes" id="UP000002357">
    <property type="component" value="Plasmid pSCL4"/>
</dbReference>
<dbReference type="PROSITE" id="PS01117">
    <property type="entry name" value="HTH_MARR_1"/>
    <property type="match status" value="1"/>
</dbReference>
<dbReference type="Gene3D" id="1.10.10.10">
    <property type="entry name" value="Winged helix-like DNA-binding domain superfamily/Winged helix DNA-binding domain"/>
    <property type="match status" value="1"/>
</dbReference>
<reference evidence="6 7" key="1">
    <citation type="journal article" date="2010" name="Genome Biol. Evol.">
        <title>The sequence of a 1.8-mb bacterial linear plasmid reveals a rich evolutionary reservoir of secondary metabolic pathways.</title>
        <authorList>
            <person name="Medema M.H."/>
            <person name="Trefzer A."/>
            <person name="Kovalchuk A."/>
            <person name="van den Berg M."/>
            <person name="Mueller U."/>
            <person name="Heijne W."/>
            <person name="Wu L."/>
            <person name="Alam M.T."/>
            <person name="Ronning C.M."/>
            <person name="Nierman W.C."/>
            <person name="Bovenberg R.A.L."/>
            <person name="Breitling R."/>
            <person name="Takano E."/>
        </authorList>
    </citation>
    <scope>NUCLEOTIDE SEQUENCE [LARGE SCALE GENOMIC DNA]</scope>
    <source>
        <strain evidence="7">ATCC 27064 / DSM 738 / JCM 4710 / NBRC 13307 / NCIMB 12785 / NRRL 3585 / VKM Ac-602</strain>
        <plasmid evidence="6">pSCL4</plasmid>
    </source>
</reference>
<evidence type="ECO:0000259" key="5">
    <source>
        <dbReference type="PROSITE" id="PS50995"/>
    </source>
</evidence>
<gene>
    <name evidence="6" type="ORF">SCLAV_p1033</name>
</gene>
<dbReference type="RefSeq" id="WP_003963415.1">
    <property type="nucleotide sequence ID" value="NZ_CM000914.1"/>
</dbReference>
<dbReference type="PANTHER" id="PTHR39515:SF2">
    <property type="entry name" value="HTH-TYPE TRANSCRIPTIONAL REGULATOR RV0880"/>
    <property type="match status" value="1"/>
</dbReference>
<dbReference type="InterPro" id="IPR023187">
    <property type="entry name" value="Tscrpt_reg_MarR-type_CS"/>
</dbReference>
<dbReference type="EMBL" id="CM000914">
    <property type="protein sequence ID" value="EFG04519.2"/>
    <property type="molecule type" value="Genomic_DNA"/>
</dbReference>
<feature type="region of interest" description="Disordered" evidence="4">
    <location>
        <begin position="1"/>
        <end position="37"/>
    </location>
</feature>
<evidence type="ECO:0000256" key="2">
    <source>
        <dbReference type="ARBA" id="ARBA00023125"/>
    </source>
</evidence>
<keyword evidence="1" id="KW-0805">Transcription regulation</keyword>
<dbReference type="PROSITE" id="PS50995">
    <property type="entry name" value="HTH_MARR_2"/>
    <property type="match status" value="1"/>
</dbReference>
<dbReference type="OrthoDB" id="4311144at2"/>
<proteinExistence type="predicted"/>
<feature type="compositionally biased region" description="Basic and acidic residues" evidence="4">
    <location>
        <begin position="10"/>
        <end position="24"/>
    </location>
</feature>
<dbReference type="KEGG" id="sclf:BB341_29270"/>
<dbReference type="PANTHER" id="PTHR39515">
    <property type="entry name" value="CONSERVED PROTEIN"/>
    <property type="match status" value="1"/>
</dbReference>
<evidence type="ECO:0000256" key="3">
    <source>
        <dbReference type="ARBA" id="ARBA00023163"/>
    </source>
</evidence>
<dbReference type="InterPro" id="IPR052526">
    <property type="entry name" value="HTH-type_Bedaq_tolerance"/>
</dbReference>
<geneLocation type="plasmid" evidence="6 7">
    <name>pSCL4</name>
</geneLocation>
<dbReference type="InterPro" id="IPR036388">
    <property type="entry name" value="WH-like_DNA-bd_sf"/>
</dbReference>
<evidence type="ECO:0000256" key="1">
    <source>
        <dbReference type="ARBA" id="ARBA00023015"/>
    </source>
</evidence>
<dbReference type="SMART" id="SM00347">
    <property type="entry name" value="HTH_MARR"/>
    <property type="match status" value="1"/>
</dbReference>
<accession>D5SKS6</accession>
<evidence type="ECO:0000313" key="7">
    <source>
        <dbReference type="Proteomes" id="UP000002357"/>
    </source>
</evidence>
<evidence type="ECO:0000256" key="4">
    <source>
        <dbReference type="SAM" id="MobiDB-lite"/>
    </source>
</evidence>
<keyword evidence="3" id="KW-0804">Transcription</keyword>
<protein>
    <submittedName>
        <fullName evidence="6">Transcriptional regulator, MarR family</fullName>
    </submittedName>
</protein>
<keyword evidence="2" id="KW-0238">DNA-binding</keyword>